<feature type="compositionally biased region" description="Basic residues" evidence="1">
    <location>
        <begin position="137"/>
        <end position="153"/>
    </location>
</feature>
<name>A0A5M7B9A1_9FLAO</name>
<dbReference type="RefSeq" id="WP_144115608.1">
    <property type="nucleotide sequence ID" value="NZ_JACHGE010000004.1"/>
</dbReference>
<evidence type="ECO:0000313" key="4">
    <source>
        <dbReference type="EMBL" id="TSJ80231.1"/>
    </source>
</evidence>
<evidence type="ECO:0000313" key="3">
    <source>
        <dbReference type="EMBL" id="KAA5826193.1"/>
    </source>
</evidence>
<keyword evidence="5" id="KW-1185">Reference proteome</keyword>
<evidence type="ECO:0008006" key="7">
    <source>
        <dbReference type="Google" id="ProtNLM"/>
    </source>
</evidence>
<feature type="chain" id="PRO_5024403429" description="DUF4890 domain-containing protein" evidence="2">
    <location>
        <begin position="19"/>
        <end position="161"/>
    </location>
</feature>
<evidence type="ECO:0000313" key="6">
    <source>
        <dbReference type="Proteomes" id="UP000322315"/>
    </source>
</evidence>
<dbReference type="Gene3D" id="1.20.120.1490">
    <property type="match status" value="1"/>
</dbReference>
<feature type="region of interest" description="Disordered" evidence="1">
    <location>
        <begin position="76"/>
        <end position="99"/>
    </location>
</feature>
<sequence length="161" mass="18591">MKKLILIAVALFALQVSAQEEKKEKHNRGERGERMMNLSAEEMATFQTKKMILALDLTESQQSKVQKLNLENATKRKVMMEDRKAKKENGDAKKPTKEERLAMVNARLDHKIAEKAKMKDILNDKQYAKWEKMQARMGKKGKRKGEGKKKGQKRGYDEGKI</sequence>
<evidence type="ECO:0000256" key="1">
    <source>
        <dbReference type="SAM" id="MobiDB-lite"/>
    </source>
</evidence>
<feature type="region of interest" description="Disordered" evidence="1">
    <location>
        <begin position="132"/>
        <end position="161"/>
    </location>
</feature>
<feature type="signal peptide" evidence="2">
    <location>
        <begin position="1"/>
        <end position="18"/>
    </location>
</feature>
<evidence type="ECO:0000256" key="2">
    <source>
        <dbReference type="SAM" id="SignalP"/>
    </source>
</evidence>
<dbReference type="Proteomes" id="UP000322315">
    <property type="component" value="Unassembled WGS sequence"/>
</dbReference>
<keyword evidence="2" id="KW-0732">Signal</keyword>
<dbReference type="Proteomes" id="UP000315145">
    <property type="component" value="Unassembled WGS sequence"/>
</dbReference>
<organism evidence="3 6">
    <name type="scientific">Algibacter amylolyticus</name>
    <dbReference type="NCBI Taxonomy" id="1608400"/>
    <lineage>
        <taxon>Bacteria</taxon>
        <taxon>Pseudomonadati</taxon>
        <taxon>Bacteroidota</taxon>
        <taxon>Flavobacteriia</taxon>
        <taxon>Flavobacteriales</taxon>
        <taxon>Flavobacteriaceae</taxon>
        <taxon>Algibacter</taxon>
    </lineage>
</organism>
<gene>
    <name evidence="3" type="ORF">F2B50_05110</name>
    <name evidence="4" type="ORF">FPF71_05110</name>
</gene>
<reference evidence="3" key="3">
    <citation type="submission" date="2019-09" db="EMBL/GenBank/DDBJ databases">
        <authorList>
            <person name="Zhang D.-C."/>
        </authorList>
    </citation>
    <scope>NUCLEOTIDE SEQUENCE</scope>
    <source>
        <strain evidence="3">RU-4-M-4</strain>
    </source>
</reference>
<protein>
    <recommendedName>
        <fullName evidence="7">DUF4890 domain-containing protein</fullName>
    </recommendedName>
</protein>
<comment type="caution">
    <text evidence="3">The sequence shown here is derived from an EMBL/GenBank/DDBJ whole genome shotgun (WGS) entry which is preliminary data.</text>
</comment>
<accession>A0A5M7B9A1</accession>
<dbReference type="AlphaFoldDB" id="A0A5M7B9A1"/>
<reference evidence="3 6" key="1">
    <citation type="journal article" date="2015" name="Int. J. Syst. Evol. Microbiol.">
        <title>Algibacter amylolyticus sp. nov., isolated from intertidal sediment.</title>
        <authorList>
            <person name="Zhang D.C."/>
            <person name="Wu J."/>
            <person name="Neuner K."/>
            <person name="Yao J."/>
            <person name="Margesin R."/>
        </authorList>
    </citation>
    <scope>NUCLEOTIDE SEQUENCE [LARGE SCALE GENOMIC DNA]</scope>
    <source>
        <strain evidence="3 6">RU-4-M-4</strain>
    </source>
</reference>
<proteinExistence type="predicted"/>
<dbReference type="EMBL" id="VMBF01000002">
    <property type="protein sequence ID" value="TSJ80231.1"/>
    <property type="molecule type" value="Genomic_DNA"/>
</dbReference>
<evidence type="ECO:0000313" key="5">
    <source>
        <dbReference type="Proteomes" id="UP000315145"/>
    </source>
</evidence>
<dbReference type="OrthoDB" id="956918at2"/>
<reference evidence="4 5" key="2">
    <citation type="submission" date="2019-07" db="EMBL/GenBank/DDBJ databases">
        <title>Algibacter marinivivus sp. nov., isolated from the surface of a marine red alga.</title>
        <authorList>
            <person name="Zhong X."/>
            <person name="Xu W."/>
            <person name="Zhang Y."/>
            <person name="Zhang Q."/>
            <person name="Du Z."/>
        </authorList>
    </citation>
    <scope>NUCLEOTIDE SEQUENCE [LARGE SCALE GENOMIC DNA]</scope>
    <source>
        <strain evidence="4 5">RU-4-M-4</strain>
    </source>
</reference>
<feature type="compositionally biased region" description="Basic and acidic residues" evidence="1">
    <location>
        <begin position="78"/>
        <end position="99"/>
    </location>
</feature>
<dbReference type="EMBL" id="VWRS01000002">
    <property type="protein sequence ID" value="KAA5826193.1"/>
    <property type="molecule type" value="Genomic_DNA"/>
</dbReference>